<feature type="compositionally biased region" description="Acidic residues" evidence="7">
    <location>
        <begin position="145"/>
        <end position="155"/>
    </location>
</feature>
<dbReference type="OrthoDB" id="2020852at2759"/>
<dbReference type="GO" id="GO:0003682">
    <property type="term" value="F:chromatin binding"/>
    <property type="evidence" value="ECO:0007669"/>
    <property type="project" value="TreeGrafter"/>
</dbReference>
<feature type="compositionally biased region" description="Basic and acidic residues" evidence="7">
    <location>
        <begin position="156"/>
        <end position="168"/>
    </location>
</feature>
<accession>A0A8H5D257</accession>
<organism evidence="9 10">
    <name type="scientific">Tetrapyrgos nigripes</name>
    <dbReference type="NCBI Taxonomy" id="182062"/>
    <lineage>
        <taxon>Eukaryota</taxon>
        <taxon>Fungi</taxon>
        <taxon>Dikarya</taxon>
        <taxon>Basidiomycota</taxon>
        <taxon>Agaricomycotina</taxon>
        <taxon>Agaricomycetes</taxon>
        <taxon>Agaricomycetidae</taxon>
        <taxon>Agaricales</taxon>
        <taxon>Marasmiineae</taxon>
        <taxon>Marasmiaceae</taxon>
        <taxon>Tetrapyrgos</taxon>
    </lineage>
</organism>
<feature type="compositionally biased region" description="Polar residues" evidence="7">
    <location>
        <begin position="257"/>
        <end position="267"/>
    </location>
</feature>
<evidence type="ECO:0000256" key="2">
    <source>
        <dbReference type="ARBA" id="ARBA00022490"/>
    </source>
</evidence>
<feature type="compositionally biased region" description="Low complexity" evidence="7">
    <location>
        <begin position="534"/>
        <end position="555"/>
    </location>
</feature>
<keyword evidence="10" id="KW-1185">Reference proteome</keyword>
<feature type="compositionally biased region" description="Low complexity" evidence="7">
    <location>
        <begin position="390"/>
        <end position="409"/>
    </location>
</feature>
<dbReference type="GO" id="GO:0000785">
    <property type="term" value="C:chromatin"/>
    <property type="evidence" value="ECO:0007669"/>
    <property type="project" value="TreeGrafter"/>
</dbReference>
<reference evidence="9 10" key="1">
    <citation type="journal article" date="2020" name="ISME J.">
        <title>Uncovering the hidden diversity of litter-decomposition mechanisms in mushroom-forming fungi.</title>
        <authorList>
            <person name="Floudas D."/>
            <person name="Bentzer J."/>
            <person name="Ahren D."/>
            <person name="Johansson T."/>
            <person name="Persson P."/>
            <person name="Tunlid A."/>
        </authorList>
    </citation>
    <scope>NUCLEOTIDE SEQUENCE [LARGE SCALE GENOMIC DNA]</scope>
    <source>
        <strain evidence="9 10">CBS 291.85</strain>
    </source>
</reference>
<feature type="compositionally biased region" description="Polar residues" evidence="7">
    <location>
        <begin position="487"/>
        <end position="501"/>
    </location>
</feature>
<evidence type="ECO:0000256" key="7">
    <source>
        <dbReference type="SAM" id="MobiDB-lite"/>
    </source>
</evidence>
<evidence type="ECO:0000256" key="5">
    <source>
        <dbReference type="ARBA" id="ARBA00023212"/>
    </source>
</evidence>
<dbReference type="PANTHER" id="PTHR43941:SF1">
    <property type="entry name" value="STRUCTURAL MAINTENANCE OF CHROMOSOMES PROTEIN 2"/>
    <property type="match status" value="1"/>
</dbReference>
<dbReference type="GO" id="GO:0005815">
    <property type="term" value="C:microtubule organizing center"/>
    <property type="evidence" value="ECO:0007669"/>
    <property type="project" value="UniProtKB-SubCell"/>
</dbReference>
<dbReference type="GO" id="GO:0007076">
    <property type="term" value="P:mitotic chromosome condensation"/>
    <property type="evidence" value="ECO:0007669"/>
    <property type="project" value="TreeGrafter"/>
</dbReference>
<feature type="region of interest" description="Disordered" evidence="7">
    <location>
        <begin position="658"/>
        <end position="681"/>
    </location>
</feature>
<dbReference type="GO" id="GO:0000796">
    <property type="term" value="C:condensin complex"/>
    <property type="evidence" value="ECO:0007669"/>
    <property type="project" value="TreeGrafter"/>
</dbReference>
<evidence type="ECO:0000313" key="10">
    <source>
        <dbReference type="Proteomes" id="UP000559256"/>
    </source>
</evidence>
<evidence type="ECO:0000256" key="3">
    <source>
        <dbReference type="ARBA" id="ARBA00022553"/>
    </source>
</evidence>
<feature type="compositionally biased region" description="Polar residues" evidence="7">
    <location>
        <begin position="304"/>
        <end position="319"/>
    </location>
</feature>
<feature type="compositionally biased region" description="Low complexity" evidence="7">
    <location>
        <begin position="78"/>
        <end position="89"/>
    </location>
</feature>
<evidence type="ECO:0000256" key="1">
    <source>
        <dbReference type="ARBA" id="ARBA00004267"/>
    </source>
</evidence>
<evidence type="ECO:0000313" key="9">
    <source>
        <dbReference type="EMBL" id="KAF5351346.1"/>
    </source>
</evidence>
<feature type="compositionally biased region" description="Polar residues" evidence="7">
    <location>
        <begin position="95"/>
        <end position="104"/>
    </location>
</feature>
<feature type="compositionally biased region" description="Low complexity" evidence="7">
    <location>
        <begin position="60"/>
        <end position="70"/>
    </location>
</feature>
<dbReference type="Proteomes" id="UP000559256">
    <property type="component" value="Unassembled WGS sequence"/>
</dbReference>
<keyword evidence="3" id="KW-0597">Phosphoprotein</keyword>
<gene>
    <name evidence="9" type="ORF">D9758_008042</name>
</gene>
<feature type="coiled-coil region" evidence="6">
    <location>
        <begin position="1155"/>
        <end position="1217"/>
    </location>
</feature>
<dbReference type="Pfam" id="PF10495">
    <property type="entry name" value="PACT_coil_coil"/>
    <property type="match status" value="1"/>
</dbReference>
<feature type="compositionally biased region" description="Low complexity" evidence="7">
    <location>
        <begin position="242"/>
        <end position="256"/>
    </location>
</feature>
<name>A0A8H5D257_9AGAR</name>
<keyword evidence="2" id="KW-0963">Cytoplasm</keyword>
<feature type="coiled-coil region" evidence="6">
    <location>
        <begin position="700"/>
        <end position="1094"/>
    </location>
</feature>
<feature type="region of interest" description="Disordered" evidence="7">
    <location>
        <begin position="526"/>
        <end position="581"/>
    </location>
</feature>
<protein>
    <recommendedName>
        <fullName evidence="8">Pericentrin/AKAP-450 centrosomal targeting domain-containing protein</fullName>
    </recommendedName>
</protein>
<proteinExistence type="predicted"/>
<comment type="caution">
    <text evidence="9">The sequence shown here is derived from an EMBL/GenBank/DDBJ whole genome shotgun (WGS) entry which is preliminary data.</text>
</comment>
<evidence type="ECO:0000259" key="8">
    <source>
        <dbReference type="Pfam" id="PF10495"/>
    </source>
</evidence>
<feature type="domain" description="Pericentrin/AKAP-450 centrosomal targeting" evidence="8">
    <location>
        <begin position="1630"/>
        <end position="1705"/>
    </location>
</feature>
<sequence length="1731" mass="193069">MASMLETPSRIWRRIEVEGSRDDMPSLPSVPGFDDSGEDFNLSDALDLDDSAINPNGPIPIHSTPAAASHHSSRRSSIRAASSTSSASRFANSIAKLSNTGSINSRRLSTRPSSPSTDSFDISAIPSLPPGEEPYRGTSYFSGAMDEDAEEDEESKDSIPERYLPKETGEEDDQDASLSDALESISRATSPFPAEQDMGTPREKSSYIDYQVPLKSASASPFDKFRNVNIAPRRLFAERTRTPSLSRTTLSPASSPGHSTPKSSRSIALSDRSESPIPEAQVPLPRSNNASPAIARHSPEPEESTNTSDQDDSGAQSMDITDVHISPLRQFSPSDDDERNPLRESSRSQRTGSLHSSIDEPTFSTDEGPTPYAQMRTNLPAAASPVGTGLASAFPSPSPSLATPTPAFPGLRARFNLPVPSQDCSTPAPADRQYSTHHDSDASQDEDPLTPKTRRRSFFLSVINSTARPRIKAGTPHPRSRIPPDTPSVSGTPGPSLLPSVQDTPGPLAFAGTTPRPRFGLGRRMSHPLSQGFTTSSAVSESEAGAESASPSATTNGHVPWSTPGPVLQTHSQLSPYDELGGNQASFISTASSHDLTTNPRANTSFDPAMGFGVGQPGQGVGRFNAGKLNNYLHGLNRRLQEENELLMQRLRHLEEKGAVSSGSVPATPSIADGASRRLSGDRRRISTGTTLGDLEEVAGEGWQEEKAELEEMVETFKSEIEKCMQEKEEVEKVLEDEKNGRERDKERWKGRMAEVESGVEEIVKDLETRWQDAEQRAKLSEQSGSERIKELEKELHELEAQRDHALERVQRAEQALEEEQDLGGELRNANERISNLMENLRNANNRIKELEEEVFHSDERINQLEDDLKSQQDANENLLRQLDAKDEEIQAQRTEVQHLEKLEQKLSEELQATKTFVAELEGDAGAAVEQLEALETELAATKGLLEDAKLMEEELQARSEQWEKKAEASSELSRQMEEALDAAEKKMLADEETVAELRGRIATLEQEKERQRDLSARSINASHHAAANPAHEAEVESLEEELDDANKEIARLNTILAQSPARKAMDKAKDTKIEMLEKENEVLSERIKAMRVTMSEVNTPTNKIVNSSSMSPLARRALSMSIRAPKTPGGPLRELSWLNTTMGDHSVSPLVAEISRLQRELDKANESIDDKIDQLEDAGLGIVGMTKNFEDARAKIRALEDEIARLSRKEERRLNRLGRARCQKCRTKVDLRGLIHVSDDESFFYSPEDSLPTEPPTPPTKTSEALRANLRSVNSHLEEMREEWASEKRELLGEKAVLQDAAKRLNSQIREAKSDANKATELQRAESRNQHDELDKAKRTIVELESDLKAERSRLRALSTEQTKIDREKEGIFLQLQRTESDMDEIRSQLQACKKENRDMENELRTNANAEQKARLLETRVAENVEAMEQLREERGLLAAEHKKLQERFSEVSEQANRLGNALAKSQKHHDDHRHQLDLHMSQIEDLQRALSDRSGELHRVEAEKARISAEKDDVAQTVAALEADLRRVKKDAQAFGRDLKQLRAEKEKLELKHHDEQVKAERIKKQTQTQIRLLNEEVESQRVRAQRAKEQLEKHVCVMDGQQLSALKLQHNKECKGLFVQIRYLKAKFTRESTLRFDMVYQKRYLLELLGQLEKSERAILASIANIGFPAQPSPPKKPRNKLKTAAMSIIFISRMRRVSEEWRKQCASKQAIAAALSDARQRRAVKGS</sequence>
<comment type="subcellular location">
    <subcellularLocation>
        <location evidence="1">Cytoplasm</location>
        <location evidence="1">Cytoskeleton</location>
        <location evidence="1">Microtubule organizing center</location>
    </subcellularLocation>
</comment>
<dbReference type="GO" id="GO:0005737">
    <property type="term" value="C:cytoplasm"/>
    <property type="evidence" value="ECO:0007669"/>
    <property type="project" value="UniProtKB-ARBA"/>
</dbReference>
<keyword evidence="5" id="KW-0206">Cytoskeleton</keyword>
<dbReference type="GO" id="GO:0000793">
    <property type="term" value="C:condensed chromosome"/>
    <property type="evidence" value="ECO:0007669"/>
    <property type="project" value="TreeGrafter"/>
</dbReference>
<feature type="region of interest" description="Disordered" evidence="7">
    <location>
        <begin position="1313"/>
        <end position="1335"/>
    </location>
</feature>
<feature type="region of interest" description="Disordered" evidence="7">
    <location>
        <begin position="16"/>
        <end position="501"/>
    </location>
</feature>
<evidence type="ECO:0000256" key="6">
    <source>
        <dbReference type="SAM" id="Coils"/>
    </source>
</evidence>
<feature type="compositionally biased region" description="Low complexity" evidence="7">
    <location>
        <begin position="105"/>
        <end position="119"/>
    </location>
</feature>
<dbReference type="EMBL" id="JAACJM010000071">
    <property type="protein sequence ID" value="KAF5351346.1"/>
    <property type="molecule type" value="Genomic_DNA"/>
</dbReference>
<evidence type="ECO:0000256" key="4">
    <source>
        <dbReference type="ARBA" id="ARBA00023054"/>
    </source>
</evidence>
<keyword evidence="4 6" id="KW-0175">Coiled coil</keyword>
<dbReference type="PANTHER" id="PTHR43941">
    <property type="entry name" value="STRUCTURAL MAINTENANCE OF CHROMOSOMES PROTEIN 2"/>
    <property type="match status" value="1"/>
</dbReference>
<dbReference type="InterPro" id="IPR019528">
    <property type="entry name" value="PACT_domain"/>
</dbReference>